<dbReference type="InterPro" id="IPR000485">
    <property type="entry name" value="AsnC-type_HTH_dom"/>
</dbReference>
<evidence type="ECO:0000313" key="6">
    <source>
        <dbReference type="Proteomes" id="UP000728647"/>
    </source>
</evidence>
<dbReference type="EMBL" id="JABURA010000001">
    <property type="protein sequence ID" value="NUB91345.1"/>
    <property type="molecule type" value="Genomic_DNA"/>
</dbReference>
<dbReference type="OrthoDB" id="57033at2157"/>
<dbReference type="InterPro" id="IPR036390">
    <property type="entry name" value="WH_DNA-bd_sf"/>
</dbReference>
<dbReference type="GO" id="GO:0043200">
    <property type="term" value="P:response to amino acid"/>
    <property type="evidence" value="ECO:0007669"/>
    <property type="project" value="TreeGrafter"/>
</dbReference>
<proteinExistence type="predicted"/>
<dbReference type="SMART" id="SM00344">
    <property type="entry name" value="HTH_ASNC"/>
    <property type="match status" value="1"/>
</dbReference>
<dbReference type="PRINTS" id="PR00033">
    <property type="entry name" value="HTHASNC"/>
</dbReference>
<evidence type="ECO:0000313" key="5">
    <source>
        <dbReference type="EMBL" id="NUB91345.1"/>
    </source>
</evidence>
<sequence length="158" mass="17497">MVDLDRDDLAILHVLQDDARNATTEEIGAEVGLAASTVASRINDLEDRGVVTGYRPAIDYEKAGFEQRTLLVGTITDEADEAAIVGDISEVENVVSVRRLLADETDLHVELLTDTQQRVEEATDELHELGVEIVRTNVIVEERTRPFDQFGKKYTTDG</sequence>
<keyword evidence="3" id="KW-0804">Transcription</keyword>
<dbReference type="SUPFAM" id="SSF46785">
    <property type="entry name" value="Winged helix' DNA-binding domain"/>
    <property type="match status" value="1"/>
</dbReference>
<protein>
    <submittedName>
        <fullName evidence="5">AsnC family transcriptional regulator</fullName>
    </submittedName>
</protein>
<dbReference type="PROSITE" id="PS50956">
    <property type="entry name" value="HTH_ASNC_2"/>
    <property type="match status" value="1"/>
</dbReference>
<dbReference type="Pfam" id="PF13404">
    <property type="entry name" value="HTH_AsnC-type"/>
    <property type="match status" value="1"/>
</dbReference>
<comment type="caution">
    <text evidence="5">The sequence shown here is derived from an EMBL/GenBank/DDBJ whole genome shotgun (WGS) entry which is preliminary data.</text>
</comment>
<feature type="domain" description="HTH asnC-type" evidence="4">
    <location>
        <begin position="4"/>
        <end position="66"/>
    </location>
</feature>
<dbReference type="InterPro" id="IPR019888">
    <property type="entry name" value="Tscrpt_reg_AsnC-like"/>
</dbReference>
<dbReference type="AlphaFoldDB" id="A0A8J8KBI2"/>
<dbReference type="PANTHER" id="PTHR30154">
    <property type="entry name" value="LEUCINE-RESPONSIVE REGULATORY PROTEIN"/>
    <property type="match status" value="1"/>
</dbReference>
<evidence type="ECO:0000256" key="2">
    <source>
        <dbReference type="ARBA" id="ARBA00023125"/>
    </source>
</evidence>
<evidence type="ECO:0000256" key="3">
    <source>
        <dbReference type="ARBA" id="ARBA00023163"/>
    </source>
</evidence>
<dbReference type="Gene3D" id="1.10.10.10">
    <property type="entry name" value="Winged helix-like DNA-binding domain superfamily/Winged helix DNA-binding domain"/>
    <property type="match status" value="1"/>
</dbReference>
<keyword evidence="2" id="KW-0238">DNA-binding</keyword>
<organism evidence="5 6">
    <name type="scientific">Haloterrigena gelatinilytica</name>
    <dbReference type="NCBI Taxonomy" id="2741724"/>
    <lineage>
        <taxon>Archaea</taxon>
        <taxon>Methanobacteriati</taxon>
        <taxon>Methanobacteriota</taxon>
        <taxon>Stenosarchaea group</taxon>
        <taxon>Halobacteria</taxon>
        <taxon>Halobacteriales</taxon>
        <taxon>Natrialbaceae</taxon>
        <taxon>Haloterrigena</taxon>
    </lineage>
</organism>
<dbReference type="PANTHER" id="PTHR30154:SF34">
    <property type="entry name" value="TRANSCRIPTIONAL REGULATOR AZLB"/>
    <property type="match status" value="1"/>
</dbReference>
<dbReference type="GO" id="GO:0043565">
    <property type="term" value="F:sequence-specific DNA binding"/>
    <property type="evidence" value="ECO:0007669"/>
    <property type="project" value="InterPro"/>
</dbReference>
<evidence type="ECO:0000256" key="1">
    <source>
        <dbReference type="ARBA" id="ARBA00023015"/>
    </source>
</evidence>
<dbReference type="InterPro" id="IPR036388">
    <property type="entry name" value="WH-like_DNA-bd_sf"/>
</dbReference>
<dbReference type="RefSeq" id="WP_174702984.1">
    <property type="nucleotide sequence ID" value="NZ_JABURA010000001.1"/>
</dbReference>
<dbReference type="Proteomes" id="UP000728647">
    <property type="component" value="Unassembled WGS sequence"/>
</dbReference>
<accession>A0A8J8KBI2</accession>
<evidence type="ECO:0000259" key="4">
    <source>
        <dbReference type="PROSITE" id="PS50956"/>
    </source>
</evidence>
<dbReference type="GO" id="GO:0005829">
    <property type="term" value="C:cytosol"/>
    <property type="evidence" value="ECO:0007669"/>
    <property type="project" value="TreeGrafter"/>
</dbReference>
<reference evidence="5" key="1">
    <citation type="submission" date="2020-06" db="EMBL/GenBank/DDBJ databases">
        <title>Haloterrigena sp. nov., an extremely halophilic archaeon isolated from a saline sediment.</title>
        <authorList>
            <person name="Liu B.-B."/>
        </authorList>
    </citation>
    <scope>NUCLEOTIDE SEQUENCE</scope>
    <source>
        <strain evidence="5">SYSU A121-1</strain>
    </source>
</reference>
<name>A0A8J8KBI2_9EURY</name>
<keyword evidence="1" id="KW-0805">Transcription regulation</keyword>
<gene>
    <name evidence="5" type="ORF">HT576_09985</name>
</gene>